<dbReference type="Proteomes" id="UP000076796">
    <property type="component" value="Unassembled WGS sequence"/>
</dbReference>
<protein>
    <submittedName>
        <fullName evidence="1">Uncharacterized protein</fullName>
    </submittedName>
</protein>
<sequence length="71" mass="8275">MIGSDLGQVFKDGNLLRLEIVKARGKRQVIFGKVLQFDRTREILLVYELDYKRVEILSLNEIENVSIPVER</sequence>
<keyword evidence="2" id="KW-1185">Reference proteome</keyword>
<proteinExistence type="predicted"/>
<accession>A0A163G8E4</accession>
<reference evidence="1" key="1">
    <citation type="journal article" date="2016" name="Genome Announc.">
        <title>Draft genomes of two strains of Paenibacillus glucanolyticus with capability to degrade lignocellulose.</title>
        <authorList>
            <person name="Mathews S.L."/>
            <person name="Pawlak J."/>
            <person name="Grunden A.M."/>
        </authorList>
    </citation>
    <scope>NUCLEOTIDE SEQUENCE [LARGE SCALE GENOMIC DNA]</scope>
    <source>
        <strain evidence="1">SLM1</strain>
    </source>
</reference>
<organism evidence="1 2">
    <name type="scientific">Paenibacillus glucanolyticus</name>
    <dbReference type="NCBI Taxonomy" id="59843"/>
    <lineage>
        <taxon>Bacteria</taxon>
        <taxon>Bacillati</taxon>
        <taxon>Bacillota</taxon>
        <taxon>Bacilli</taxon>
        <taxon>Bacillales</taxon>
        <taxon>Paenibacillaceae</taxon>
        <taxon>Paenibacillus</taxon>
    </lineage>
</organism>
<evidence type="ECO:0000313" key="2">
    <source>
        <dbReference type="Proteomes" id="UP000076796"/>
    </source>
</evidence>
<dbReference type="RefSeq" id="WP_063477376.1">
    <property type="nucleotide sequence ID" value="NZ_CBCSBX010000023.1"/>
</dbReference>
<dbReference type="AlphaFoldDB" id="A0A163G8E4"/>
<evidence type="ECO:0000313" key="1">
    <source>
        <dbReference type="EMBL" id="KZS44791.1"/>
    </source>
</evidence>
<gene>
    <name evidence="1" type="ORF">AWU65_02025</name>
</gene>
<dbReference type="EMBL" id="LWMH01000001">
    <property type="protein sequence ID" value="KZS44791.1"/>
    <property type="molecule type" value="Genomic_DNA"/>
</dbReference>
<comment type="caution">
    <text evidence="1">The sequence shown here is derived from an EMBL/GenBank/DDBJ whole genome shotgun (WGS) entry which is preliminary data.</text>
</comment>
<name>A0A163G8E4_9BACL</name>